<evidence type="ECO:0000313" key="3">
    <source>
        <dbReference type="Proteomes" id="UP001444661"/>
    </source>
</evidence>
<protein>
    <submittedName>
        <fullName evidence="2">Uncharacterized protein</fullName>
    </submittedName>
</protein>
<dbReference type="EMBL" id="JAQQWK010000001">
    <property type="protein sequence ID" value="KAK8055030.1"/>
    <property type="molecule type" value="Genomic_DNA"/>
</dbReference>
<reference evidence="2 3" key="1">
    <citation type="submission" date="2023-01" db="EMBL/GenBank/DDBJ databases">
        <title>Analysis of 21 Apiospora genomes using comparative genomics revels a genus with tremendous synthesis potential of carbohydrate active enzymes and secondary metabolites.</title>
        <authorList>
            <person name="Sorensen T."/>
        </authorList>
    </citation>
    <scope>NUCLEOTIDE SEQUENCE [LARGE SCALE GENOMIC DNA]</scope>
    <source>
        <strain evidence="2 3">CBS 33761</strain>
    </source>
</reference>
<dbReference type="Proteomes" id="UP001444661">
    <property type="component" value="Unassembled WGS sequence"/>
</dbReference>
<proteinExistence type="predicted"/>
<accession>A0ABR1U834</accession>
<gene>
    <name evidence="2" type="ORF">PG993_000257</name>
</gene>
<keyword evidence="3" id="KW-1185">Reference proteome</keyword>
<organism evidence="2 3">
    <name type="scientific">Apiospora rasikravindrae</name>
    <dbReference type="NCBI Taxonomy" id="990691"/>
    <lineage>
        <taxon>Eukaryota</taxon>
        <taxon>Fungi</taxon>
        <taxon>Dikarya</taxon>
        <taxon>Ascomycota</taxon>
        <taxon>Pezizomycotina</taxon>
        <taxon>Sordariomycetes</taxon>
        <taxon>Xylariomycetidae</taxon>
        <taxon>Amphisphaeriales</taxon>
        <taxon>Apiosporaceae</taxon>
        <taxon>Apiospora</taxon>
    </lineage>
</organism>
<feature type="compositionally biased region" description="Polar residues" evidence="1">
    <location>
        <begin position="1"/>
        <end position="10"/>
    </location>
</feature>
<evidence type="ECO:0000313" key="2">
    <source>
        <dbReference type="EMBL" id="KAK8055030.1"/>
    </source>
</evidence>
<sequence length="142" mass="15235">MPRSSTSTASPDRRSLPFSIAISAPGNNQAQKSIDPCRKSQGPSPPSQKEKGPSMNLLNLRPFPTLAEALLEAVLEGPHPACIATLTAAWRVKESSRRPFILAPTPKSERRLRCAAAGGRDRRCATLGDPGKTGTPQILRKL</sequence>
<comment type="caution">
    <text evidence="2">The sequence shown here is derived from an EMBL/GenBank/DDBJ whole genome shotgun (WGS) entry which is preliminary data.</text>
</comment>
<feature type="region of interest" description="Disordered" evidence="1">
    <location>
        <begin position="1"/>
        <end position="56"/>
    </location>
</feature>
<evidence type="ECO:0000256" key="1">
    <source>
        <dbReference type="SAM" id="MobiDB-lite"/>
    </source>
</evidence>
<name>A0ABR1U834_9PEZI</name>